<gene>
    <name evidence="1" type="ORF">ACFSL4_26715</name>
</gene>
<keyword evidence="2" id="KW-1185">Reference proteome</keyword>
<protein>
    <submittedName>
        <fullName evidence="1">Uncharacterized protein</fullName>
    </submittedName>
</protein>
<accession>A0ABW4IWF9</accession>
<proteinExistence type="predicted"/>
<evidence type="ECO:0000313" key="1">
    <source>
        <dbReference type="EMBL" id="MFD1661694.1"/>
    </source>
</evidence>
<dbReference type="EMBL" id="JBHUDX010000083">
    <property type="protein sequence ID" value="MFD1661694.1"/>
    <property type="molecule type" value="Genomic_DNA"/>
</dbReference>
<comment type="caution">
    <text evidence="1">The sequence shown here is derived from an EMBL/GenBank/DDBJ whole genome shotgun (WGS) entry which is preliminary data.</text>
</comment>
<organism evidence="1 2">
    <name type="scientific">Streptomyces caeni</name>
    <dbReference type="NCBI Taxonomy" id="2307231"/>
    <lineage>
        <taxon>Bacteria</taxon>
        <taxon>Bacillati</taxon>
        <taxon>Actinomycetota</taxon>
        <taxon>Actinomycetes</taxon>
        <taxon>Kitasatosporales</taxon>
        <taxon>Streptomycetaceae</taxon>
        <taxon>Streptomyces</taxon>
    </lineage>
</organism>
<evidence type="ECO:0000313" key="2">
    <source>
        <dbReference type="Proteomes" id="UP001597261"/>
    </source>
</evidence>
<name>A0ABW4IWF9_9ACTN</name>
<sequence length="83" mass="8986">MGDLASSKAIFTLTQQTPYDFGVVPQLLGETDKGFNTGSMRNIHLPNVRCAQELVVDEPAGSVCARPAPVTSTARRSTPVRRR</sequence>
<reference evidence="2" key="1">
    <citation type="journal article" date="2019" name="Int. J. Syst. Evol. Microbiol.">
        <title>The Global Catalogue of Microorganisms (GCM) 10K type strain sequencing project: providing services to taxonomists for standard genome sequencing and annotation.</title>
        <authorList>
            <consortium name="The Broad Institute Genomics Platform"/>
            <consortium name="The Broad Institute Genome Sequencing Center for Infectious Disease"/>
            <person name="Wu L."/>
            <person name="Ma J."/>
        </authorList>
    </citation>
    <scope>NUCLEOTIDE SEQUENCE [LARGE SCALE GENOMIC DNA]</scope>
    <source>
        <strain evidence="2">CGMCC 1.12470</strain>
    </source>
</reference>
<dbReference type="RefSeq" id="WP_381088435.1">
    <property type="nucleotide sequence ID" value="NZ_JBHUDX010000083.1"/>
</dbReference>
<dbReference type="Proteomes" id="UP001597261">
    <property type="component" value="Unassembled WGS sequence"/>
</dbReference>